<organism evidence="2">
    <name type="scientific">Rhizopus microsporus var. microsporus</name>
    <dbReference type="NCBI Taxonomy" id="86635"/>
    <lineage>
        <taxon>Eukaryota</taxon>
        <taxon>Fungi</taxon>
        <taxon>Fungi incertae sedis</taxon>
        <taxon>Mucoromycota</taxon>
        <taxon>Mucoromycotina</taxon>
        <taxon>Mucoromycetes</taxon>
        <taxon>Mucorales</taxon>
        <taxon>Mucorineae</taxon>
        <taxon>Rhizopodaceae</taxon>
        <taxon>Rhizopus</taxon>
    </lineage>
</organism>
<name>A0A1X0QPW0_RHIZD</name>
<accession>A0A1X0QPW0</accession>
<dbReference type="Proteomes" id="UP000242414">
    <property type="component" value="Unassembled WGS sequence"/>
</dbReference>
<dbReference type="AlphaFoldDB" id="A0A1X0QPW0"/>
<reference evidence="2" key="1">
    <citation type="journal article" date="2016" name="Proc. Natl. Acad. Sci. U.S.A.">
        <title>Lipid metabolic changes in an early divergent fungus govern the establishment of a mutualistic symbiosis with endobacteria.</title>
        <authorList>
            <person name="Lastovetsky O.A."/>
            <person name="Gaspar M.L."/>
            <person name="Mondo S.J."/>
            <person name="LaButti K.M."/>
            <person name="Sandor L."/>
            <person name="Grigoriev I.V."/>
            <person name="Henry S.A."/>
            <person name="Pawlowska T.E."/>
        </authorList>
    </citation>
    <scope>NUCLEOTIDE SEQUENCE [LARGE SCALE GENOMIC DNA]</scope>
    <source>
        <strain evidence="2">ATCC 52814</strain>
    </source>
</reference>
<dbReference type="VEuPathDB" id="FungiDB:BCV72DRAFT_65837"/>
<keyword evidence="1" id="KW-1133">Transmembrane helix</keyword>
<protein>
    <submittedName>
        <fullName evidence="2">Uncharacterized protein</fullName>
    </submittedName>
</protein>
<keyword evidence="1" id="KW-0472">Membrane</keyword>
<evidence type="ECO:0000256" key="1">
    <source>
        <dbReference type="SAM" id="Phobius"/>
    </source>
</evidence>
<gene>
    <name evidence="2" type="ORF">BCV72DRAFT_65837</name>
</gene>
<keyword evidence="1" id="KW-0812">Transmembrane</keyword>
<feature type="transmembrane region" description="Helical" evidence="1">
    <location>
        <begin position="93"/>
        <end position="111"/>
    </location>
</feature>
<evidence type="ECO:0000313" key="2">
    <source>
        <dbReference type="EMBL" id="ORE01788.1"/>
    </source>
</evidence>
<sequence>MANDPIKSRDSCFYIHYLYVPNQCRIPISQIRNRLRRLHIFSSHTFDIIIRTVTLLLCLFATIMNLSSIHNYYSWHDPFDLQICVIQYASSGVIKFDYVFVTFACWLIHAIRRISVPVQRTATLFFIEEGFFAPEAFLKIFHICHE</sequence>
<feature type="transmembrane region" description="Helical" evidence="1">
    <location>
        <begin position="48"/>
        <end position="73"/>
    </location>
</feature>
<dbReference type="EMBL" id="KV922098">
    <property type="protein sequence ID" value="ORE01788.1"/>
    <property type="molecule type" value="Genomic_DNA"/>
</dbReference>
<proteinExistence type="predicted"/>